<dbReference type="GO" id="GO:0016740">
    <property type="term" value="F:transferase activity"/>
    <property type="evidence" value="ECO:0007669"/>
    <property type="project" value="UniProtKB-KW"/>
</dbReference>
<feature type="coiled-coil region" evidence="1">
    <location>
        <begin position="466"/>
        <end position="535"/>
    </location>
</feature>
<evidence type="ECO:0000259" key="2">
    <source>
        <dbReference type="Pfam" id="PF00535"/>
    </source>
</evidence>
<sequence>MQWITMSFEHHRGNLIDWIYFFDQSQHQKEQIIVAILGDSEYDLPIFERMKYRADHLSDSLENNVKYDAVFYPRLTKNTLSEFNDSIEDLLLNASSHLKPSGIIAVGFNNLNSIRSLSGISDDTDVVSVCFQDLKTLSQDLSNRFQEVKSILYYPMPSLEVALNLYTDDWLPGDEYGQTYSRITSQGLFKELAPAYLFIVQFGNISEKNYPIYIKYDSSRVPEYAIRTEILKDEKLHVVKESIYPAANNHIRNLNCRIKLMQESNSSVYYSSPESFFPSHDDNHLSAIQLPFIEGIALDEILARHISDGQPPYSEISSYIKQILGVSDGKIQPANFDSLFENIILKDGKLYAIDNEWISPDGYDSKFLEFRILKYWYQKYHSSLNVSEEEFYGHFLIKSQDISEYESREKNIQFLINGSGEDSNISVFYDQEITAEKYKEAVSQKEYYAQIVSRQTDEIEERNNHIKELDHQISELNVMQENAAEKLKEKDEAIVDYQKEITVFNQKIDENNKSINSLLGEINELKESVNSLLRVTDENHQRIAELQQSIYKIKHPFFYLRMKIKEKMHRLKEKCKNRFHEKYPVGSRKWKYFHYLLHLFKEPKVFFPRIFTSHGRNLMHGDFNIGQLYLDHGKVVFPVTEAPEVSIVIPCYNQLRYTYACLLSIKEHTDFEKTPYEIIIADDVSTDDTKNISRYASNLVIARNEVNQGFLKNCNQAAAKARGKYILFLNNDTTVSDHWLDSLTGLMESDSSIGMVGSKLVYPDGRLQEAGGIIWSDGSGWNYGRLQDAGQPQFNYVKEVDYISGAAIMIRKELWEEIGGFDERFAPAYCEDSDLAFEVRKHGKKVVYQPASVVTHYEGISNGTDVNGSGLKRYQVINNEKFREKWAEELSRQAKGPEELLIARDRGYGKKYILFVDHYVPTFDQDAGSKTAYEYIRMMI</sequence>
<dbReference type="EMBL" id="VUMN01000015">
    <property type="protein sequence ID" value="MSS58704.1"/>
    <property type="molecule type" value="Genomic_DNA"/>
</dbReference>
<keyword evidence="1" id="KW-0175">Coiled coil</keyword>
<dbReference type="InterPro" id="IPR029044">
    <property type="entry name" value="Nucleotide-diphossugar_trans"/>
</dbReference>
<name>A0A7X2NSI9_9FIRM</name>
<dbReference type="Gene3D" id="3.90.550.10">
    <property type="entry name" value="Spore Coat Polysaccharide Biosynthesis Protein SpsA, Chain A"/>
    <property type="match status" value="1"/>
</dbReference>
<reference evidence="3 4" key="1">
    <citation type="submission" date="2019-08" db="EMBL/GenBank/DDBJ databases">
        <title>In-depth cultivation of the pig gut microbiome towards novel bacterial diversity and tailored functional studies.</title>
        <authorList>
            <person name="Wylensek D."/>
            <person name="Hitch T.C.A."/>
            <person name="Clavel T."/>
        </authorList>
    </citation>
    <scope>NUCLEOTIDE SEQUENCE [LARGE SCALE GENOMIC DNA]</scope>
    <source>
        <strain evidence="3 4">Oil+RF-744-GAM-WT-6</strain>
    </source>
</reference>
<dbReference type="AlphaFoldDB" id="A0A7X2NSI9"/>
<protein>
    <submittedName>
        <fullName evidence="3">Glycosyltransferase</fullName>
    </submittedName>
</protein>
<keyword evidence="4" id="KW-1185">Reference proteome</keyword>
<dbReference type="Proteomes" id="UP000461880">
    <property type="component" value="Unassembled WGS sequence"/>
</dbReference>
<evidence type="ECO:0000256" key="1">
    <source>
        <dbReference type="SAM" id="Coils"/>
    </source>
</evidence>
<dbReference type="Pfam" id="PF00535">
    <property type="entry name" value="Glycos_transf_2"/>
    <property type="match status" value="1"/>
</dbReference>
<dbReference type="InterPro" id="IPR001173">
    <property type="entry name" value="Glyco_trans_2-like"/>
</dbReference>
<dbReference type="SUPFAM" id="SSF53448">
    <property type="entry name" value="Nucleotide-diphospho-sugar transferases"/>
    <property type="match status" value="1"/>
</dbReference>
<comment type="caution">
    <text evidence="3">The sequence shown here is derived from an EMBL/GenBank/DDBJ whole genome shotgun (WGS) entry which is preliminary data.</text>
</comment>
<dbReference type="PANTHER" id="PTHR43179">
    <property type="entry name" value="RHAMNOSYLTRANSFERASE WBBL"/>
    <property type="match status" value="1"/>
</dbReference>
<evidence type="ECO:0000313" key="4">
    <source>
        <dbReference type="Proteomes" id="UP000461880"/>
    </source>
</evidence>
<accession>A0A7X2NSI9</accession>
<dbReference type="CDD" id="cd04186">
    <property type="entry name" value="GT_2_like_c"/>
    <property type="match status" value="1"/>
</dbReference>
<proteinExistence type="predicted"/>
<evidence type="ECO:0000313" key="3">
    <source>
        <dbReference type="EMBL" id="MSS58704.1"/>
    </source>
</evidence>
<dbReference type="PANTHER" id="PTHR43179:SF7">
    <property type="entry name" value="RHAMNOSYLTRANSFERASE WBBL"/>
    <property type="match status" value="1"/>
</dbReference>
<keyword evidence="3" id="KW-0808">Transferase</keyword>
<gene>
    <name evidence="3" type="ORF">FYJ51_07270</name>
</gene>
<organism evidence="3 4">
    <name type="scientific">Stecheria intestinalis</name>
    <dbReference type="NCBI Taxonomy" id="2606630"/>
    <lineage>
        <taxon>Bacteria</taxon>
        <taxon>Bacillati</taxon>
        <taxon>Bacillota</taxon>
        <taxon>Erysipelotrichia</taxon>
        <taxon>Erysipelotrichales</taxon>
        <taxon>Erysipelotrichaceae</taxon>
        <taxon>Stecheria</taxon>
    </lineage>
</organism>
<feature type="domain" description="Glycosyltransferase 2-like" evidence="2">
    <location>
        <begin position="646"/>
        <end position="812"/>
    </location>
</feature>